<dbReference type="AlphaFoldDB" id="A0A0P0V130"/>
<organism evidence="2 3">
    <name type="scientific">Oryza sativa subsp. japonica</name>
    <name type="common">Rice</name>
    <dbReference type="NCBI Taxonomy" id="39947"/>
    <lineage>
        <taxon>Eukaryota</taxon>
        <taxon>Viridiplantae</taxon>
        <taxon>Streptophyta</taxon>
        <taxon>Embryophyta</taxon>
        <taxon>Tracheophyta</taxon>
        <taxon>Spermatophyta</taxon>
        <taxon>Magnoliopsida</taxon>
        <taxon>Liliopsida</taxon>
        <taxon>Poales</taxon>
        <taxon>Poaceae</taxon>
        <taxon>BOP clade</taxon>
        <taxon>Oryzoideae</taxon>
        <taxon>Oryzeae</taxon>
        <taxon>Oryzinae</taxon>
        <taxon>Oryza</taxon>
        <taxon>Oryza sativa</taxon>
    </lineage>
</organism>
<feature type="region of interest" description="Disordered" evidence="1">
    <location>
        <begin position="72"/>
        <end position="110"/>
    </location>
</feature>
<reference evidence="2 3" key="2">
    <citation type="journal article" date="2013" name="Plant Cell Physiol.">
        <title>Rice Annotation Project Database (RAP-DB): an integrative and interactive database for rice genomics.</title>
        <authorList>
            <person name="Sakai H."/>
            <person name="Lee S.S."/>
            <person name="Tanaka T."/>
            <person name="Numa H."/>
            <person name="Kim J."/>
            <person name="Kawahara Y."/>
            <person name="Wakimoto H."/>
            <person name="Yang C.C."/>
            <person name="Iwamoto M."/>
            <person name="Abe T."/>
            <person name="Yamada Y."/>
            <person name="Muto A."/>
            <person name="Inokuchi H."/>
            <person name="Ikemura T."/>
            <person name="Matsumoto T."/>
            <person name="Sasaki T."/>
            <person name="Itoh T."/>
        </authorList>
    </citation>
    <scope>NUCLEOTIDE SEQUENCE [LARGE SCALE GENOMIC DNA]</scope>
    <source>
        <strain evidence="3">cv. Nipponbare</strain>
    </source>
</reference>
<reference evidence="2 3" key="3">
    <citation type="journal article" date="2013" name="Rice">
        <title>Improvement of the Oryza sativa Nipponbare reference genome using next generation sequence and optical map data.</title>
        <authorList>
            <person name="Kawahara Y."/>
            <person name="de la Bastide M."/>
            <person name="Hamilton J.P."/>
            <person name="Kanamori H."/>
            <person name="McCombie W.R."/>
            <person name="Ouyang S."/>
            <person name="Schwartz D.C."/>
            <person name="Tanaka T."/>
            <person name="Wu J."/>
            <person name="Zhou S."/>
            <person name="Childs K.L."/>
            <person name="Davidson R.M."/>
            <person name="Lin H."/>
            <person name="Quesada-Ocampo L."/>
            <person name="Vaillancourt B."/>
            <person name="Sakai H."/>
            <person name="Lee S.S."/>
            <person name="Kim J."/>
            <person name="Numa H."/>
            <person name="Itoh T."/>
            <person name="Buell C.R."/>
            <person name="Matsumoto T."/>
        </authorList>
    </citation>
    <scope>NUCLEOTIDE SEQUENCE [LARGE SCALE GENOMIC DNA]</scope>
    <source>
        <strain evidence="3">cv. Nipponbare</strain>
    </source>
</reference>
<dbReference type="PaxDb" id="39947-A0A0P0V130"/>
<name>A0A0P0V130_ORYSJ</name>
<proteinExistence type="predicted"/>
<dbReference type="EMBL" id="AP014957">
    <property type="protein sequence ID" value="BAS71447.1"/>
    <property type="molecule type" value="Genomic_DNA"/>
</dbReference>
<dbReference type="InParanoid" id="A0A0P0V130"/>
<dbReference type="STRING" id="39947.A0A0P0V130"/>
<protein>
    <submittedName>
        <fullName evidence="2">Os01g0264001 protein</fullName>
    </submittedName>
</protein>
<feature type="compositionally biased region" description="Polar residues" evidence="1">
    <location>
        <begin position="94"/>
        <end position="103"/>
    </location>
</feature>
<reference evidence="3" key="1">
    <citation type="journal article" date="2005" name="Nature">
        <title>The map-based sequence of the rice genome.</title>
        <authorList>
            <consortium name="International rice genome sequencing project (IRGSP)"/>
            <person name="Matsumoto T."/>
            <person name="Wu J."/>
            <person name="Kanamori H."/>
            <person name="Katayose Y."/>
            <person name="Fujisawa M."/>
            <person name="Namiki N."/>
            <person name="Mizuno H."/>
            <person name="Yamamoto K."/>
            <person name="Antonio B.A."/>
            <person name="Baba T."/>
            <person name="Sakata K."/>
            <person name="Nagamura Y."/>
            <person name="Aoki H."/>
            <person name="Arikawa K."/>
            <person name="Arita K."/>
            <person name="Bito T."/>
            <person name="Chiden Y."/>
            <person name="Fujitsuka N."/>
            <person name="Fukunaka R."/>
            <person name="Hamada M."/>
            <person name="Harada C."/>
            <person name="Hayashi A."/>
            <person name="Hijishita S."/>
            <person name="Honda M."/>
            <person name="Hosokawa S."/>
            <person name="Ichikawa Y."/>
            <person name="Idonuma A."/>
            <person name="Iijima M."/>
            <person name="Ikeda M."/>
            <person name="Ikeno M."/>
            <person name="Ito K."/>
            <person name="Ito S."/>
            <person name="Ito T."/>
            <person name="Ito Y."/>
            <person name="Ito Y."/>
            <person name="Iwabuchi A."/>
            <person name="Kamiya K."/>
            <person name="Karasawa W."/>
            <person name="Kurita K."/>
            <person name="Katagiri S."/>
            <person name="Kikuta A."/>
            <person name="Kobayashi H."/>
            <person name="Kobayashi N."/>
            <person name="Machita K."/>
            <person name="Maehara T."/>
            <person name="Masukawa M."/>
            <person name="Mizubayashi T."/>
            <person name="Mukai Y."/>
            <person name="Nagasaki H."/>
            <person name="Nagata Y."/>
            <person name="Naito S."/>
            <person name="Nakashima M."/>
            <person name="Nakama Y."/>
            <person name="Nakamichi Y."/>
            <person name="Nakamura M."/>
            <person name="Meguro A."/>
            <person name="Negishi M."/>
            <person name="Ohta I."/>
            <person name="Ohta T."/>
            <person name="Okamoto M."/>
            <person name="Ono N."/>
            <person name="Saji S."/>
            <person name="Sakaguchi M."/>
            <person name="Sakai K."/>
            <person name="Shibata M."/>
            <person name="Shimokawa T."/>
            <person name="Song J."/>
            <person name="Takazaki Y."/>
            <person name="Terasawa K."/>
            <person name="Tsugane M."/>
            <person name="Tsuji K."/>
            <person name="Ueda S."/>
            <person name="Waki K."/>
            <person name="Yamagata H."/>
            <person name="Yamamoto M."/>
            <person name="Yamamoto S."/>
            <person name="Yamane H."/>
            <person name="Yoshiki S."/>
            <person name="Yoshihara R."/>
            <person name="Yukawa K."/>
            <person name="Zhong H."/>
            <person name="Yano M."/>
            <person name="Yuan Q."/>
            <person name="Ouyang S."/>
            <person name="Liu J."/>
            <person name="Jones K.M."/>
            <person name="Gansberger K."/>
            <person name="Moffat K."/>
            <person name="Hill J."/>
            <person name="Bera J."/>
            <person name="Fadrosh D."/>
            <person name="Jin S."/>
            <person name="Johri S."/>
            <person name="Kim M."/>
            <person name="Overton L."/>
            <person name="Reardon M."/>
            <person name="Tsitrin T."/>
            <person name="Vuong H."/>
            <person name="Weaver B."/>
            <person name="Ciecko A."/>
            <person name="Tallon L."/>
            <person name="Jackson J."/>
            <person name="Pai G."/>
            <person name="Aken S.V."/>
            <person name="Utterback T."/>
            <person name="Reidmuller S."/>
            <person name="Feldblyum T."/>
            <person name="Hsiao J."/>
            <person name="Zismann V."/>
            <person name="Iobst S."/>
            <person name="de Vazeille A.R."/>
            <person name="Buell C.R."/>
            <person name="Ying K."/>
            <person name="Li Y."/>
            <person name="Lu T."/>
            <person name="Huang Y."/>
            <person name="Zhao Q."/>
            <person name="Feng Q."/>
            <person name="Zhang L."/>
            <person name="Zhu J."/>
            <person name="Weng Q."/>
            <person name="Mu J."/>
            <person name="Lu Y."/>
            <person name="Fan D."/>
            <person name="Liu Y."/>
            <person name="Guan J."/>
            <person name="Zhang Y."/>
            <person name="Yu S."/>
            <person name="Liu X."/>
            <person name="Zhang Y."/>
            <person name="Hong G."/>
            <person name="Han B."/>
            <person name="Choisne N."/>
            <person name="Demange N."/>
            <person name="Orjeda G."/>
            <person name="Samain S."/>
            <person name="Cattolico L."/>
            <person name="Pelletier E."/>
            <person name="Couloux A."/>
            <person name="Segurens B."/>
            <person name="Wincker P."/>
            <person name="D'Hont A."/>
            <person name="Scarpelli C."/>
            <person name="Weissenbach J."/>
            <person name="Salanoubat M."/>
            <person name="Quetier F."/>
            <person name="Yu Y."/>
            <person name="Kim H.R."/>
            <person name="Rambo T."/>
            <person name="Currie J."/>
            <person name="Collura K."/>
            <person name="Luo M."/>
            <person name="Yang T."/>
            <person name="Ammiraju J.S.S."/>
            <person name="Engler F."/>
            <person name="Soderlund C."/>
            <person name="Wing R.A."/>
            <person name="Palmer L.E."/>
            <person name="de la Bastide M."/>
            <person name="Spiegel L."/>
            <person name="Nascimento L."/>
            <person name="Zutavern T."/>
            <person name="O'Shaughnessy A."/>
            <person name="Dike S."/>
            <person name="Dedhia N."/>
            <person name="Preston R."/>
            <person name="Balija V."/>
            <person name="McCombie W.R."/>
            <person name="Chow T."/>
            <person name="Chen H."/>
            <person name="Chung M."/>
            <person name="Chen C."/>
            <person name="Shaw J."/>
            <person name="Wu H."/>
            <person name="Hsiao K."/>
            <person name="Chao Y."/>
            <person name="Chu M."/>
            <person name="Cheng C."/>
            <person name="Hour A."/>
            <person name="Lee P."/>
            <person name="Lin S."/>
            <person name="Lin Y."/>
            <person name="Liou J."/>
            <person name="Liu S."/>
            <person name="Hsing Y."/>
            <person name="Raghuvanshi S."/>
            <person name="Mohanty A."/>
            <person name="Bharti A.K."/>
            <person name="Gaur A."/>
            <person name="Gupta V."/>
            <person name="Kumar D."/>
            <person name="Ravi V."/>
            <person name="Vij S."/>
            <person name="Kapur A."/>
            <person name="Khurana P."/>
            <person name="Khurana P."/>
            <person name="Khurana J.P."/>
            <person name="Tyagi A.K."/>
            <person name="Gaikwad K."/>
            <person name="Singh A."/>
            <person name="Dalal V."/>
            <person name="Srivastava S."/>
            <person name="Dixit A."/>
            <person name="Pal A.K."/>
            <person name="Ghazi I.A."/>
            <person name="Yadav M."/>
            <person name="Pandit A."/>
            <person name="Bhargava A."/>
            <person name="Sureshbabu K."/>
            <person name="Batra K."/>
            <person name="Sharma T.R."/>
            <person name="Mohapatra T."/>
            <person name="Singh N.K."/>
            <person name="Messing J."/>
            <person name="Nelson A.B."/>
            <person name="Fuks G."/>
            <person name="Kavchok S."/>
            <person name="Keizer G."/>
            <person name="Linton E."/>
            <person name="Llaca V."/>
            <person name="Song R."/>
            <person name="Tanyolac B."/>
            <person name="Young S."/>
            <person name="Ho-Il K."/>
            <person name="Hahn J.H."/>
            <person name="Sangsakoo G."/>
            <person name="Vanavichit A."/>
            <person name="de Mattos Luiz.A.T."/>
            <person name="Zimmer P.D."/>
            <person name="Malone G."/>
            <person name="Dellagostin O."/>
            <person name="de Oliveira A.C."/>
            <person name="Bevan M."/>
            <person name="Bancroft I."/>
            <person name="Minx P."/>
            <person name="Cordum H."/>
            <person name="Wilson R."/>
            <person name="Cheng Z."/>
            <person name="Jin W."/>
            <person name="Jiang J."/>
            <person name="Leong S.A."/>
            <person name="Iwama H."/>
            <person name="Gojobori T."/>
            <person name="Itoh T."/>
            <person name="Niimura Y."/>
            <person name="Fujii Y."/>
            <person name="Habara T."/>
            <person name="Sakai H."/>
            <person name="Sato Y."/>
            <person name="Wilson G."/>
            <person name="Kumar K."/>
            <person name="McCouch S."/>
            <person name="Juretic N."/>
            <person name="Hoen D."/>
            <person name="Wright S."/>
            <person name="Bruskiewich R."/>
            <person name="Bureau T."/>
            <person name="Miyao A."/>
            <person name="Hirochika H."/>
            <person name="Nishikawa T."/>
            <person name="Kadowaki K."/>
            <person name="Sugiura M."/>
            <person name="Burr B."/>
            <person name="Sasaki T."/>
        </authorList>
    </citation>
    <scope>NUCLEOTIDE SEQUENCE [LARGE SCALE GENOMIC DNA]</scope>
    <source>
        <strain evidence="3">cv. Nipponbare</strain>
    </source>
</reference>
<dbReference type="Proteomes" id="UP000059680">
    <property type="component" value="Chromosome 1"/>
</dbReference>
<evidence type="ECO:0000313" key="2">
    <source>
        <dbReference type="EMBL" id="BAS71447.1"/>
    </source>
</evidence>
<sequence length="110" mass="11695">MMHRRTSSEIKLAMAGYFDANDEASEICKQLLTNIKNAQRNYLSTDSFLATISDSVAATDGTVAPLAAVRSNPLSRSATRRHGAASGGSTTGTRPFSTPSSRATGRWRGS</sequence>
<dbReference type="SMR" id="A0A0P0V130"/>
<evidence type="ECO:0000313" key="3">
    <source>
        <dbReference type="Proteomes" id="UP000059680"/>
    </source>
</evidence>
<gene>
    <name evidence="2" type="ordered locus">Os01g0264001</name>
    <name evidence="2" type="ORF">OSNPB_010264001</name>
</gene>
<evidence type="ECO:0000256" key="1">
    <source>
        <dbReference type="SAM" id="MobiDB-lite"/>
    </source>
</evidence>
<accession>A0A0P0V130</accession>
<keyword evidence="3" id="KW-1185">Reference proteome</keyword>